<reference evidence="1" key="1">
    <citation type="journal article" date="2020" name="mSystems">
        <title>Genome- and Community-Level Interaction Insights into Carbon Utilization and Element Cycling Functions of Hydrothermarchaeota in Hydrothermal Sediment.</title>
        <authorList>
            <person name="Zhou Z."/>
            <person name="Liu Y."/>
            <person name="Xu W."/>
            <person name="Pan J."/>
            <person name="Luo Z.H."/>
            <person name="Li M."/>
        </authorList>
    </citation>
    <scope>NUCLEOTIDE SEQUENCE [LARGE SCALE GENOMIC DNA]</scope>
    <source>
        <strain evidence="1">SpSt-1259</strain>
    </source>
</reference>
<organism evidence="1">
    <name type="scientific">Fervidicoccus fontis</name>
    <dbReference type="NCBI Taxonomy" id="683846"/>
    <lineage>
        <taxon>Archaea</taxon>
        <taxon>Thermoproteota</taxon>
        <taxon>Thermoprotei</taxon>
        <taxon>Fervidicoccales</taxon>
        <taxon>Fervidicoccaceae</taxon>
        <taxon>Fervidicoccus</taxon>
    </lineage>
</organism>
<dbReference type="EMBL" id="DSFE01000002">
    <property type="protein sequence ID" value="HEU97233.1"/>
    <property type="molecule type" value="Genomic_DNA"/>
</dbReference>
<name>A0A7C2YYX3_9CREN</name>
<sequence>MIEGFIGRYGGAYWIVRSIYNVDNRVLALPRYVWRDGKLLTIKEPEESIEIAELAGEDIVSYSECFGRRVPLLKKESFEEVLDPRFGPFNLRGRVGGVAVELVELLRNETGSENVGITGGLLLGKQTEDIDLIIYGKDTCETAYEMLKKGQILKSYSKSEAFELILRRGQKLITEELIDKEARKSLQGKFRGIDVYIRLVPVLPNSPVECKRRVFKVGGVWRYVEVTDSSMGYLYPCTYSALDLTSGEEIVIFSDRGRYCELLDEGEKAYVKGEMEIIYDGSQKKLAINLWSQEHYLLPSNTLRWMK</sequence>
<evidence type="ECO:0008006" key="2">
    <source>
        <dbReference type="Google" id="ProtNLM"/>
    </source>
</evidence>
<accession>A0A7C2YYX3</accession>
<gene>
    <name evidence="1" type="ORF">ENO36_00040</name>
</gene>
<dbReference type="AlphaFoldDB" id="A0A7C2YYX3"/>
<protein>
    <recommendedName>
        <fullName evidence="2">Polymerase nucleotidyl transferase domain-containing protein</fullName>
    </recommendedName>
</protein>
<comment type="caution">
    <text evidence="1">The sequence shown here is derived from an EMBL/GenBank/DDBJ whole genome shotgun (WGS) entry which is preliminary data.</text>
</comment>
<dbReference type="Proteomes" id="UP000885664">
    <property type="component" value="Unassembled WGS sequence"/>
</dbReference>
<evidence type="ECO:0000313" key="1">
    <source>
        <dbReference type="EMBL" id="HEU97233.1"/>
    </source>
</evidence>
<proteinExistence type="predicted"/>